<dbReference type="Proteomes" id="UP000827261">
    <property type="component" value="Segment"/>
</dbReference>
<gene>
    <name evidence="1" type="ORF">CPT_Philippe_095</name>
</gene>
<keyword evidence="2" id="KW-1185">Reference proteome</keyword>
<sequence length="164" mass="18119">MDSRFAESNWTPLAVGYPYIKDLSGERFVDDVLQILTVSGLDGKALPLNDLDNPRSVFTPTASTLQVPKPVWGEPLAIVYKAKHPVISASREGNEIFIHDSLMGALKSYVAFKLLSQMGSQEQRSMAGEYLSMYENICGEVTATDVINNTEVPTLTKFNKRGFV</sequence>
<name>A0AAE7WPZ1_9CAUD</name>
<evidence type="ECO:0000313" key="1">
    <source>
        <dbReference type="EMBL" id="QYW02288.1"/>
    </source>
</evidence>
<organism evidence="1 2">
    <name type="scientific">Stenotrophomonas phage Philippe</name>
    <dbReference type="NCBI Taxonomy" id="2859655"/>
    <lineage>
        <taxon>Viruses</taxon>
        <taxon>Duplodnaviria</taxon>
        <taxon>Heunggongvirae</taxon>
        <taxon>Uroviricota</taxon>
        <taxon>Caudoviricetes</taxon>
        <taxon>Schitoviridae</taxon>
        <taxon>Philippevirus</taxon>
        <taxon>Philippevirus philippe</taxon>
    </lineage>
</organism>
<protein>
    <submittedName>
        <fullName evidence="1">Uncharacterized protein</fullName>
    </submittedName>
</protein>
<dbReference type="EMBL" id="MZ326861">
    <property type="protein sequence ID" value="QYW02288.1"/>
    <property type="molecule type" value="Genomic_DNA"/>
</dbReference>
<accession>A0AAE7WPZ1</accession>
<proteinExistence type="predicted"/>
<evidence type="ECO:0000313" key="2">
    <source>
        <dbReference type="Proteomes" id="UP000827261"/>
    </source>
</evidence>
<reference evidence="1" key="1">
    <citation type="submission" date="2021-06" db="EMBL/GenBank/DDBJ databases">
        <title>Complete genome sequence of Stenotrophomonas maltophilia phage Philippe.</title>
        <authorList>
            <person name="Vallavanatt I."/>
            <person name="Bartz M."/>
            <person name="Clark J."/>
            <person name="Burrowes B."/>
            <person name="Liu M."/>
            <person name="Gill J."/>
        </authorList>
    </citation>
    <scope>NUCLEOTIDE SEQUENCE</scope>
</reference>